<dbReference type="InParanoid" id="A0A0G4EN43"/>
<evidence type="ECO:0000256" key="4">
    <source>
        <dbReference type="ARBA" id="ARBA00023014"/>
    </source>
</evidence>
<dbReference type="VEuPathDB" id="CryptoDB:Vbra_12540"/>
<dbReference type="SUPFAM" id="SSF50022">
    <property type="entry name" value="ISP domain"/>
    <property type="match status" value="1"/>
</dbReference>
<evidence type="ECO:0000313" key="9">
    <source>
        <dbReference type="Proteomes" id="UP000041254"/>
    </source>
</evidence>
<sequence length="228" mass="24907">MSSHSLGGPTSPKHAAAPEVDNQGVPWFKTVPLKTLGVRPTLVVVSGRPVALFLYNGCVYAIDANCYHAGGPLYQAEDIEDIAGQPCIRCPHHSFIISVSTGESFYQPVTFQKEEGEDGHEHLKPIVGEWQTKGPKQRTHRTKVQGEGDDESVYVSLSDLFHSMPSDQFAKLRHPLAPAPVPDIQAKWEGDGMEQHHHSPRHGGHHSPSHAHGQGQHPHPPLPPVQGE</sequence>
<keyword evidence="1" id="KW-0001">2Fe-2S</keyword>
<dbReference type="OrthoDB" id="426882at2759"/>
<evidence type="ECO:0000259" key="7">
    <source>
        <dbReference type="PROSITE" id="PS51296"/>
    </source>
</evidence>
<gene>
    <name evidence="8" type="ORF">Vbra_12540</name>
</gene>
<dbReference type="Pfam" id="PF22543">
    <property type="entry name" value="Rieske_4"/>
    <property type="match status" value="1"/>
</dbReference>
<keyword evidence="3" id="KW-0408">Iron</keyword>
<feature type="compositionally biased region" description="Pro residues" evidence="6">
    <location>
        <begin position="218"/>
        <end position="228"/>
    </location>
</feature>
<dbReference type="PANTHER" id="PTHR21496">
    <property type="entry name" value="FERREDOXIN-RELATED"/>
    <property type="match status" value="1"/>
</dbReference>
<protein>
    <recommendedName>
        <fullName evidence="7">Rieske domain-containing protein</fullName>
    </recommendedName>
</protein>
<dbReference type="GO" id="GO:0046872">
    <property type="term" value="F:metal ion binding"/>
    <property type="evidence" value="ECO:0007669"/>
    <property type="project" value="UniProtKB-KW"/>
</dbReference>
<evidence type="ECO:0000256" key="3">
    <source>
        <dbReference type="ARBA" id="ARBA00023004"/>
    </source>
</evidence>
<reference evidence="8 9" key="1">
    <citation type="submission" date="2014-11" db="EMBL/GenBank/DDBJ databases">
        <authorList>
            <person name="Zhu J."/>
            <person name="Qi W."/>
            <person name="Song R."/>
        </authorList>
    </citation>
    <scope>NUCLEOTIDE SEQUENCE [LARGE SCALE GENOMIC DNA]</scope>
</reference>
<dbReference type="EMBL" id="CDMY01000276">
    <property type="protein sequence ID" value="CEL99257.1"/>
    <property type="molecule type" value="Genomic_DNA"/>
</dbReference>
<dbReference type="PhylomeDB" id="A0A0G4EN43"/>
<dbReference type="Proteomes" id="UP000041254">
    <property type="component" value="Unassembled WGS sequence"/>
</dbReference>
<feature type="region of interest" description="Disordered" evidence="6">
    <location>
        <begin position="191"/>
        <end position="228"/>
    </location>
</feature>
<feature type="compositionally biased region" description="Basic residues" evidence="6">
    <location>
        <begin position="198"/>
        <end position="209"/>
    </location>
</feature>
<evidence type="ECO:0000256" key="1">
    <source>
        <dbReference type="ARBA" id="ARBA00022714"/>
    </source>
</evidence>
<keyword evidence="9" id="KW-1185">Reference proteome</keyword>
<organism evidence="8 9">
    <name type="scientific">Vitrella brassicaformis (strain CCMP3155)</name>
    <dbReference type="NCBI Taxonomy" id="1169540"/>
    <lineage>
        <taxon>Eukaryota</taxon>
        <taxon>Sar</taxon>
        <taxon>Alveolata</taxon>
        <taxon>Colpodellida</taxon>
        <taxon>Vitrellaceae</taxon>
        <taxon>Vitrella</taxon>
    </lineage>
</organism>
<evidence type="ECO:0000256" key="2">
    <source>
        <dbReference type="ARBA" id="ARBA00022723"/>
    </source>
</evidence>
<dbReference type="PROSITE" id="PS51296">
    <property type="entry name" value="RIESKE"/>
    <property type="match status" value="1"/>
</dbReference>
<evidence type="ECO:0000313" key="8">
    <source>
        <dbReference type="EMBL" id="CEL99257.1"/>
    </source>
</evidence>
<dbReference type="InterPro" id="IPR036922">
    <property type="entry name" value="Rieske_2Fe-2S_sf"/>
</dbReference>
<dbReference type="InterPro" id="IPR054716">
    <property type="entry name" value="Sol_Rieske_ferrdox_dom"/>
</dbReference>
<evidence type="ECO:0000256" key="6">
    <source>
        <dbReference type="SAM" id="MobiDB-lite"/>
    </source>
</evidence>
<keyword evidence="2" id="KW-0479">Metal-binding</keyword>
<name>A0A0G4EN43_VITBC</name>
<dbReference type="AlphaFoldDB" id="A0A0G4EN43"/>
<proteinExistence type="predicted"/>
<dbReference type="CDD" id="cd03467">
    <property type="entry name" value="Rieske"/>
    <property type="match status" value="1"/>
</dbReference>
<feature type="domain" description="Rieske" evidence="7">
    <location>
        <begin position="27"/>
        <end position="93"/>
    </location>
</feature>
<dbReference type="GO" id="GO:0051537">
    <property type="term" value="F:2 iron, 2 sulfur cluster binding"/>
    <property type="evidence" value="ECO:0007669"/>
    <property type="project" value="UniProtKB-KW"/>
</dbReference>
<dbReference type="PANTHER" id="PTHR21496:SF0">
    <property type="entry name" value="RIESKE DOMAIN-CONTAINING PROTEIN"/>
    <property type="match status" value="1"/>
</dbReference>
<keyword evidence="4" id="KW-0411">Iron-sulfur</keyword>
<evidence type="ECO:0000256" key="5">
    <source>
        <dbReference type="ARBA" id="ARBA00034078"/>
    </source>
</evidence>
<dbReference type="Gene3D" id="2.102.10.10">
    <property type="entry name" value="Rieske [2Fe-2S] iron-sulphur domain"/>
    <property type="match status" value="1"/>
</dbReference>
<accession>A0A0G4EN43</accession>
<comment type="cofactor">
    <cofactor evidence="5">
        <name>[2Fe-2S] cluster</name>
        <dbReference type="ChEBI" id="CHEBI:190135"/>
    </cofactor>
</comment>
<dbReference type="InterPro" id="IPR017941">
    <property type="entry name" value="Rieske_2Fe-2S"/>
</dbReference>